<dbReference type="GO" id="GO:0016887">
    <property type="term" value="F:ATP hydrolysis activity"/>
    <property type="evidence" value="ECO:0007669"/>
    <property type="project" value="TreeGrafter"/>
</dbReference>
<feature type="domain" description="CobQ/CobB/MinD/ParA nucleotide binding" evidence="1">
    <location>
        <begin position="4"/>
        <end position="228"/>
    </location>
</feature>
<sequence length="250" mass="27776">MKTIAISGKGGTGKSTLAALIIRWLSEHLSQSILAVDADSNVNLNDLLGVQLKETVGSIREEMKAKVNNLPGGMTKQQFLEYKIQCSLVEAKSFDLIAMGRPEGSGCYCYANNLLRDILKSLGENYDFVVIDNEAGMEHMSRRTAQNIDILLIVSGPSIRGIQTAGKISRLLKELETRVKEKNLILNRVRNSLSRPVKKMIEEEGLKLIHSIPEDEKLLEMDQDGSPIWKIGPRSPAYLAVDKLMKNIEL</sequence>
<reference evidence="2" key="1">
    <citation type="journal article" date="2015" name="Nature">
        <title>Complex archaea that bridge the gap between prokaryotes and eukaryotes.</title>
        <authorList>
            <person name="Spang A."/>
            <person name="Saw J.H."/>
            <person name="Jorgensen S.L."/>
            <person name="Zaremba-Niedzwiedzka K."/>
            <person name="Martijn J."/>
            <person name="Lind A.E."/>
            <person name="van Eijk R."/>
            <person name="Schleper C."/>
            <person name="Guy L."/>
            <person name="Ettema T.J."/>
        </authorList>
    </citation>
    <scope>NUCLEOTIDE SEQUENCE</scope>
</reference>
<dbReference type="SUPFAM" id="SSF52540">
    <property type="entry name" value="P-loop containing nucleoside triphosphate hydrolases"/>
    <property type="match status" value="1"/>
</dbReference>
<dbReference type="AlphaFoldDB" id="A0A0F9JPH9"/>
<gene>
    <name evidence="2" type="ORF">LCGC14_1427700</name>
</gene>
<dbReference type="GO" id="GO:0005524">
    <property type="term" value="F:ATP binding"/>
    <property type="evidence" value="ECO:0007669"/>
    <property type="project" value="TreeGrafter"/>
</dbReference>
<accession>A0A0F9JPH9</accession>
<dbReference type="GO" id="GO:0051782">
    <property type="term" value="P:negative regulation of cell division"/>
    <property type="evidence" value="ECO:0007669"/>
    <property type="project" value="TreeGrafter"/>
</dbReference>
<evidence type="ECO:0000259" key="1">
    <source>
        <dbReference type="Pfam" id="PF01656"/>
    </source>
</evidence>
<dbReference type="PANTHER" id="PTHR43384:SF7">
    <property type="entry name" value="CARBON-MONOXIDE DEHYDROGENASE ACCESSORY PROTEIN"/>
    <property type="match status" value="1"/>
</dbReference>
<evidence type="ECO:0000313" key="2">
    <source>
        <dbReference type="EMBL" id="KKM71729.1"/>
    </source>
</evidence>
<protein>
    <recommendedName>
        <fullName evidence="1">CobQ/CobB/MinD/ParA nucleotide binding domain-containing protein</fullName>
    </recommendedName>
</protein>
<dbReference type="InterPro" id="IPR050625">
    <property type="entry name" value="ParA/MinD_ATPase"/>
</dbReference>
<dbReference type="PIRSF" id="PIRSF005647">
    <property type="entry name" value="CooC"/>
    <property type="match status" value="1"/>
</dbReference>
<comment type="caution">
    <text evidence="2">The sequence shown here is derived from an EMBL/GenBank/DDBJ whole genome shotgun (WGS) entry which is preliminary data.</text>
</comment>
<organism evidence="2">
    <name type="scientific">marine sediment metagenome</name>
    <dbReference type="NCBI Taxonomy" id="412755"/>
    <lineage>
        <taxon>unclassified sequences</taxon>
        <taxon>metagenomes</taxon>
        <taxon>ecological metagenomes</taxon>
    </lineage>
</organism>
<dbReference type="PANTHER" id="PTHR43384">
    <property type="entry name" value="SEPTUM SITE-DETERMINING PROTEIN MIND HOMOLOG, CHLOROPLASTIC-RELATED"/>
    <property type="match status" value="1"/>
</dbReference>
<dbReference type="Gene3D" id="3.40.50.300">
    <property type="entry name" value="P-loop containing nucleotide triphosphate hydrolases"/>
    <property type="match status" value="1"/>
</dbReference>
<dbReference type="Pfam" id="PF01656">
    <property type="entry name" value="CbiA"/>
    <property type="match status" value="1"/>
</dbReference>
<proteinExistence type="predicted"/>
<dbReference type="GO" id="GO:0009898">
    <property type="term" value="C:cytoplasmic side of plasma membrane"/>
    <property type="evidence" value="ECO:0007669"/>
    <property type="project" value="TreeGrafter"/>
</dbReference>
<dbReference type="InterPro" id="IPR027417">
    <property type="entry name" value="P-loop_NTPase"/>
</dbReference>
<name>A0A0F9JPH9_9ZZZZ</name>
<dbReference type="GO" id="GO:0005829">
    <property type="term" value="C:cytosol"/>
    <property type="evidence" value="ECO:0007669"/>
    <property type="project" value="TreeGrafter"/>
</dbReference>
<dbReference type="EMBL" id="LAZR01009586">
    <property type="protein sequence ID" value="KKM71729.1"/>
    <property type="molecule type" value="Genomic_DNA"/>
</dbReference>
<dbReference type="InterPro" id="IPR014433">
    <property type="entry name" value="CooC"/>
</dbReference>
<dbReference type="InterPro" id="IPR002586">
    <property type="entry name" value="CobQ/CobB/MinD/ParA_Nub-bd_dom"/>
</dbReference>